<keyword evidence="1" id="KW-0812">Transmembrane</keyword>
<dbReference type="InterPro" id="IPR011042">
    <property type="entry name" value="6-blade_b-propeller_TolB-like"/>
</dbReference>
<dbReference type="InterPro" id="IPR056822">
    <property type="entry name" value="TEN_NHL"/>
</dbReference>
<dbReference type="Pfam" id="PF16640">
    <property type="entry name" value="Big_3_5"/>
    <property type="match status" value="10"/>
</dbReference>
<dbReference type="RefSeq" id="WP_074654091.1">
    <property type="nucleotide sequence ID" value="NZ_FNSD01000001.1"/>
</dbReference>
<evidence type="ECO:0000259" key="3">
    <source>
        <dbReference type="Pfam" id="PF16640"/>
    </source>
</evidence>
<gene>
    <name evidence="5" type="ORF">SAMN05443244_2268</name>
</gene>
<feature type="domain" description="Teneurin NHL" evidence="4">
    <location>
        <begin position="283"/>
        <end position="333"/>
    </location>
</feature>
<evidence type="ECO:0000313" key="5">
    <source>
        <dbReference type="EMBL" id="SEB95243.1"/>
    </source>
</evidence>
<feature type="domain" description="Bacterial Ig-like" evidence="3">
    <location>
        <begin position="798"/>
        <end position="886"/>
    </location>
</feature>
<organism evidence="5 6">
    <name type="scientific">Terriglobus roseus</name>
    <dbReference type="NCBI Taxonomy" id="392734"/>
    <lineage>
        <taxon>Bacteria</taxon>
        <taxon>Pseudomonadati</taxon>
        <taxon>Acidobacteriota</taxon>
        <taxon>Terriglobia</taxon>
        <taxon>Terriglobales</taxon>
        <taxon>Acidobacteriaceae</taxon>
        <taxon>Terriglobus</taxon>
    </lineage>
</organism>
<feature type="domain" description="Bacterial Ig-like" evidence="3">
    <location>
        <begin position="1088"/>
        <end position="1175"/>
    </location>
</feature>
<dbReference type="OrthoDB" id="99353at2"/>
<feature type="transmembrane region" description="Helical" evidence="1">
    <location>
        <begin position="1747"/>
        <end position="1765"/>
    </location>
</feature>
<dbReference type="InterPro" id="IPR000033">
    <property type="entry name" value="LDLR_classB_rpt"/>
</dbReference>
<feature type="domain" description="Bacterial Ig-like" evidence="3">
    <location>
        <begin position="608"/>
        <end position="696"/>
    </location>
</feature>
<evidence type="ECO:0000256" key="1">
    <source>
        <dbReference type="SAM" id="Phobius"/>
    </source>
</evidence>
<dbReference type="InterPro" id="IPR013783">
    <property type="entry name" value="Ig-like_fold"/>
</dbReference>
<evidence type="ECO:0000313" key="6">
    <source>
        <dbReference type="Proteomes" id="UP000182409"/>
    </source>
</evidence>
<name>A0A1H4NJ30_9BACT</name>
<dbReference type="Pfam" id="PF25021">
    <property type="entry name" value="TEN_NHL"/>
    <property type="match status" value="1"/>
</dbReference>
<feature type="domain" description="Bacterial Ig-like" evidence="3">
    <location>
        <begin position="994"/>
        <end position="1080"/>
    </location>
</feature>
<feature type="domain" description="Bacterial Ig-like" evidence="3">
    <location>
        <begin position="1474"/>
        <end position="1559"/>
    </location>
</feature>
<keyword evidence="1" id="KW-1133">Transmembrane helix</keyword>
<sequence>MSTKPVLRVSAFLRSKFSGIYRHASLLCTAAALTWAASAGAQAPVQHFPGPVAVGSPASTRTVVLTVHGTVAAIRVLTQGETGLDFQDAGSGSCTTQSYPLIQTCTVNVTVSPTASGRRSGAVELVDGTNHVLASQLIDVAATGPRAVVHFGLTGTAAGISNDWRYRPTDEGMPAISATLYLPQGVVADDAGVYYISDTINARIRKVDKSGNITTYAGIGYPSNNGDNGPATAAGVSGPTGLALDGAGNLYIADSGNNTIRRVDAVSGIMTTVAGQSLASGWAGDGLVATSAKLAAPNGIAFDADGNLYIADTGNNAIRRVDALTGIITTIAGGPIATAGDGALAVLAALKDPWSLTFGPDGLLYIADLSNHAVRRIDAVGRIQTIAGVLGTAGFDGDGGLATSAHLKGPAALVFDPAGNLYIADSGNNRIRRVDAVGGNISSIIGNGLTSYQADGQNANLAMLYGPYALSMDGKGNIYIADYFHNVIRFVSATSSLLQYDTIRVSKTSAPQQVLIDNEGNKPLTPGLFDFNQSALSATTTTCGSTMTVLAVGAQCSLGVEFAPTVISPVNGVTYGSLTMHSDASNAPDVVTVYGQVLSVEPTQTVLSSSLNPAAVSQPVTFTAVVSETQGTVVPTGTVTFLDGTTPIGPAVALSANGIATITTGSLSLGQHTITASYSGDASNASVISNTVTQSIVQSTQISVVSLLNPSSVLQDVTFRATLTAGTPVTSGVITFLDGGVAIGTGNLTGGVATFTTHTLSSGAHQITASFPGDVTSQASTSAALTQTVNRVSSSTLLSASPSTALVGTNVTLTANVTSNGGPVPTGTVTFKSGATILGTGTLDANGSAVLVTSTLVPGSDAITAVYAGDNSNLTSTSVNAMVTVNRLSTNTVLASSAPSANAGSTVQLTATVTVAAGQTAVGTLSGIVTFYDGATVLGSQSVTNGSAVLSTSTLTVGSHNITASFGGSTNYDVSASAALLQTVQTSTSTTLLSLSSSTLAGGKPLTMTATVNTAGVKATGNVTFTDGAIVLGTSALNAGAVATLTVSNLSVGSHNIVATYNADLNYGVSASSTAPVTVTIGNTVLTLTGSAASAVYGTSITLTTSLTSDAVLAANPSVILTDNGSALTTLTLSSGRATFASSTLTVGTHVIIAQYAGDSNNAPAQSQSFTVTITAATTTTMLTSSAPTSHFGDTVTLQASVASGLTNLTGSVIFQDGGTNLGTVAINASGVASLAISNFSVAQHSIVAVYSGDSTHATSSSTTMLQAVVDPTTVSISSNVNPAIGGNAVTFTAQVAGAAANSGVTAAPTGTIVFHEGATILGTVAVNGAGAAALTTSTLTVGSHNIIATYSGDIRYAGNDSVVLTETIRNASSQSVLTTSANPAVFSAPLVLTVHVTGNGGAPTGNVNFLDGTTTIGQAALSTSGTAVFTTSTLAPGIHSLTAIYVGDSNNSTSTAAAVNEQIQQATQISVASSSNPTLTLAQPTLTATVSTVTGALATGNVRFMDGTKLLGTSALAGGVATLVPSAFTAGTHSITASYAGDVSDLASVSAALQMVVNLRPTQNTVTATLPTTLSGGVLTLISVLKYDGPVSPTGVTTFSTASGVIGSSSVGANGIATLNVQGSAIPGLITASYSGDASYSASVSSPTDITTSSATNFTLSVTPTTFSVVTKQYSTAQITIHSNDGFSDTITLGCGGLPYAATCTFEKDSIVLPANGTVTVKVNIDTGSPLTSGGAASASVQTSHGSSALALLPAGAVLALLAFGRRRRNVPALLLLLLAACLMPVIGCGTINQQSTPAGKYGISISAVGQGTGVTLSQGLTMTVTQ</sequence>
<feature type="domain" description="Bacterial Ig-like" evidence="3">
    <location>
        <begin position="1378"/>
        <end position="1464"/>
    </location>
</feature>
<evidence type="ECO:0000256" key="2">
    <source>
        <dbReference type="SAM" id="SignalP"/>
    </source>
</evidence>
<feature type="domain" description="Bacterial Ig-like" evidence="3">
    <location>
        <begin position="711"/>
        <end position="790"/>
    </location>
</feature>
<feature type="domain" description="Bacterial Ig-like" evidence="3">
    <location>
        <begin position="1183"/>
        <end position="1269"/>
    </location>
</feature>
<dbReference type="SMART" id="SM00135">
    <property type="entry name" value="LY"/>
    <property type="match status" value="3"/>
</dbReference>
<feature type="chain" id="PRO_5010220075" evidence="2">
    <location>
        <begin position="42"/>
        <end position="1828"/>
    </location>
</feature>
<dbReference type="PANTHER" id="PTHR46388">
    <property type="entry name" value="NHL REPEAT-CONTAINING PROTEIN 2"/>
    <property type="match status" value="1"/>
</dbReference>
<dbReference type="Proteomes" id="UP000182409">
    <property type="component" value="Unassembled WGS sequence"/>
</dbReference>
<keyword evidence="1" id="KW-0472">Membrane</keyword>
<feature type="signal peptide" evidence="2">
    <location>
        <begin position="1"/>
        <end position="41"/>
    </location>
</feature>
<feature type="transmembrane region" description="Helical" evidence="1">
    <location>
        <begin position="1772"/>
        <end position="1789"/>
    </location>
</feature>
<dbReference type="SUPFAM" id="SSF101898">
    <property type="entry name" value="NHL repeat"/>
    <property type="match status" value="1"/>
</dbReference>
<feature type="domain" description="Bacterial Ig-like" evidence="3">
    <location>
        <begin position="896"/>
        <end position="985"/>
    </location>
</feature>
<dbReference type="PANTHER" id="PTHR46388:SF2">
    <property type="entry name" value="NHL REPEAT-CONTAINING PROTEIN 2"/>
    <property type="match status" value="1"/>
</dbReference>
<proteinExistence type="predicted"/>
<dbReference type="Gene3D" id="2.60.40.10">
    <property type="entry name" value="Immunoglobulins"/>
    <property type="match status" value="12"/>
</dbReference>
<protein>
    <submittedName>
        <fullName evidence="5">NHL repeat-containing protein</fullName>
    </submittedName>
</protein>
<accession>A0A1H4NJ30</accession>
<feature type="domain" description="Bacterial Ig-like" evidence="3">
    <location>
        <begin position="1281"/>
        <end position="1369"/>
    </location>
</feature>
<dbReference type="Gene3D" id="2.120.10.30">
    <property type="entry name" value="TolB, C-terminal domain"/>
    <property type="match status" value="3"/>
</dbReference>
<keyword evidence="2" id="KW-0732">Signal</keyword>
<evidence type="ECO:0000259" key="4">
    <source>
        <dbReference type="Pfam" id="PF25021"/>
    </source>
</evidence>
<dbReference type="EMBL" id="FNSD01000001">
    <property type="protein sequence ID" value="SEB95243.1"/>
    <property type="molecule type" value="Genomic_DNA"/>
</dbReference>
<dbReference type="InterPro" id="IPR032109">
    <property type="entry name" value="Big_3_5"/>
</dbReference>
<reference evidence="5 6" key="1">
    <citation type="submission" date="2016-10" db="EMBL/GenBank/DDBJ databases">
        <authorList>
            <person name="de Groot N.N."/>
        </authorList>
    </citation>
    <scope>NUCLEOTIDE SEQUENCE [LARGE SCALE GENOMIC DNA]</scope>
    <source>
        <strain evidence="5 6">AB35.6</strain>
    </source>
</reference>